<dbReference type="SMART" id="SM00692">
    <property type="entry name" value="DM3"/>
    <property type="match status" value="1"/>
</dbReference>
<dbReference type="EMBL" id="GFAC01002065">
    <property type="protein sequence ID" value="JAT97123.1"/>
    <property type="molecule type" value="mRNA"/>
</dbReference>
<dbReference type="PANTHER" id="PTHR46927">
    <property type="entry name" value="AGAP005574-PA"/>
    <property type="match status" value="1"/>
</dbReference>
<dbReference type="SMART" id="SM00980">
    <property type="entry name" value="THAP"/>
    <property type="match status" value="1"/>
</dbReference>
<feature type="non-terminal residue" evidence="9">
    <location>
        <position position="1017"/>
    </location>
</feature>
<dbReference type="GO" id="GO:0003677">
    <property type="term" value="F:DNA binding"/>
    <property type="evidence" value="ECO:0007669"/>
    <property type="project" value="UniProtKB-UniRule"/>
</dbReference>
<keyword evidence="4 5" id="KW-0238">DNA-binding</keyword>
<evidence type="ECO:0000256" key="4">
    <source>
        <dbReference type="ARBA" id="ARBA00023125"/>
    </source>
</evidence>
<feature type="non-terminal residue" evidence="9">
    <location>
        <position position="1"/>
    </location>
</feature>
<feature type="compositionally biased region" description="Basic and acidic residues" evidence="7">
    <location>
        <begin position="117"/>
        <end position="126"/>
    </location>
</feature>
<feature type="domain" description="THAP-type" evidence="8">
    <location>
        <begin position="1"/>
        <end position="82"/>
    </location>
</feature>
<dbReference type="PANTHER" id="PTHR46927:SF3">
    <property type="entry name" value="THAP-TYPE DOMAIN-CONTAINING PROTEIN"/>
    <property type="match status" value="1"/>
</dbReference>
<dbReference type="GO" id="GO:0008270">
    <property type="term" value="F:zinc ion binding"/>
    <property type="evidence" value="ECO:0007669"/>
    <property type="project" value="UniProtKB-KW"/>
</dbReference>
<evidence type="ECO:0000256" key="5">
    <source>
        <dbReference type="PROSITE-ProRule" id="PRU00309"/>
    </source>
</evidence>
<keyword evidence="3" id="KW-0862">Zinc</keyword>
<organism evidence="9">
    <name type="scientific">Amblyomma aureolatum</name>
    <dbReference type="NCBI Taxonomy" id="187763"/>
    <lineage>
        <taxon>Eukaryota</taxon>
        <taxon>Metazoa</taxon>
        <taxon>Ecdysozoa</taxon>
        <taxon>Arthropoda</taxon>
        <taxon>Chelicerata</taxon>
        <taxon>Arachnida</taxon>
        <taxon>Acari</taxon>
        <taxon>Parasitiformes</taxon>
        <taxon>Ixodida</taxon>
        <taxon>Ixodoidea</taxon>
        <taxon>Ixodidae</taxon>
        <taxon>Amblyomminae</taxon>
        <taxon>Amblyomma</taxon>
    </lineage>
</organism>
<name>A0A1E1XD07_9ACAR</name>
<evidence type="ECO:0000256" key="1">
    <source>
        <dbReference type="ARBA" id="ARBA00022723"/>
    </source>
</evidence>
<feature type="region of interest" description="Disordered" evidence="7">
    <location>
        <begin position="233"/>
        <end position="263"/>
    </location>
</feature>
<accession>A0A1E1XD07</accession>
<evidence type="ECO:0000256" key="6">
    <source>
        <dbReference type="SAM" id="Coils"/>
    </source>
</evidence>
<reference evidence="9" key="1">
    <citation type="journal article" date="2017" name="Front. Cell. Infect. Microbiol.">
        <title>The Distinct Transcriptional Response of the Midgut of Amblyomma sculptum and Amblyomma aureolatum Ticks to Rickettsia rickettsii Correlates to Their Differences in Susceptibility to Infection.</title>
        <authorList>
            <person name="Martins L.A."/>
            <person name="Galletti M.F.B.M."/>
            <person name="Ribeiro J.M."/>
            <person name="Fujita A."/>
            <person name="Costa F.B."/>
            <person name="Labruna M.B."/>
            <person name="Daffre S."/>
            <person name="Fogaca A.C."/>
        </authorList>
    </citation>
    <scope>NUCLEOTIDE SEQUENCE</scope>
</reference>
<evidence type="ECO:0000259" key="8">
    <source>
        <dbReference type="PROSITE" id="PS50950"/>
    </source>
</evidence>
<dbReference type="SUPFAM" id="SSF57716">
    <property type="entry name" value="Glucocorticoid receptor-like (DNA-binding domain)"/>
    <property type="match status" value="1"/>
</dbReference>
<proteinExistence type="evidence at transcript level"/>
<keyword evidence="1" id="KW-0479">Metal-binding</keyword>
<sequence length="1017" mass="107751">CCVPFCKSTPGPKVPYSFHEFPVTKIRLEWIRRISRKANGPANELWLPSDRSKVCSLHFREEDFRRDLKKRRLLPDAVPSIFPGYPAAMQDARRLLPPQESKNQTASSVPQLLAKRSRPEGHDAKKQRAPKRRRLANAIPDASADSVPLADETACAVSEPETEDVALGNATATSTLLKPAKKILKKARASAQRPRPKVTCKKVLQVTTGSPDAELGEGMASFCRPIVPASAEQHGQTSLLPSEKPLWHTSTSSLVSGTESSERPAVSPALKVVPAACSGMLPSTTLGSAAAAPDCSVPPSAVNSAMNRHAGSQGTSPSSNIACIEVRPKASPSVVTTHTGPKLAANAGKQLSPLMDSSTAKEFSSKRKLVPVVVVDAKGGTLKPLMFCSKSLSSTGAPLTGKLLTVGRLLKRPVTKNKPAVKGSLATTGRPKLAKHLALRQQSVTASKQVSRSKPGCAGAARKLIVEKQPESSSSLATTNGFCGMSHLAASNSSASSIKLLNQDCMVAAGQLGTPSRPVKQTVGSQTRLTRPRLRHLCQRLKTLQRKCLKLQTQKQQLQQELSSTRLEARQAQTFIRELRLTQFKERVASGDARCLFLEEQLRCLGQTKHRWREETLQCCLMWHTLSPRGYRIISQSGLLSLPSCSTLKRHVDAVGDGATLRGLPSPTGDTMPGAEDAGNDVVDIENAMAGVTERGAVETIDDANEAGASIDDGFDVPVRTAVLPDTRSVSGGHHGEGVDHFVKVFASVTCSKESVEDSNQSLCATGPPDTAEVLAAHHSHAERDGLGAESSAEHTGEQVLQVVYAKPSDILDSVGRVACADPGTTVDFMAATELVPVSVADHSGISETTGSGVKEQALEAATSGGAGIVERANVHPTVRSTVPSELPSSVARMPPSVAVPVSTNSEVADHCFWLKSPGSCPKPSKKVKPPFSKVGQVISVATCSGDQCQLSTCLHAKHESLADRAVELPLEEGLLEQVVSPPRDLTELLNIVGANVSPSTTASAQYVSVAGGVLDN</sequence>
<feature type="compositionally biased region" description="Polar residues" evidence="7">
    <location>
        <begin position="100"/>
        <end position="110"/>
    </location>
</feature>
<dbReference type="InterPro" id="IPR006612">
    <property type="entry name" value="THAP_Znf"/>
</dbReference>
<keyword evidence="2 5" id="KW-0863">Zinc-finger</keyword>
<dbReference type="Pfam" id="PF05485">
    <property type="entry name" value="THAP"/>
    <property type="match status" value="1"/>
</dbReference>
<dbReference type="InterPro" id="IPR052224">
    <property type="entry name" value="THAP_domain_protein"/>
</dbReference>
<feature type="compositionally biased region" description="Low complexity" evidence="7">
    <location>
        <begin position="249"/>
        <end position="259"/>
    </location>
</feature>
<feature type="coiled-coil region" evidence="6">
    <location>
        <begin position="534"/>
        <end position="568"/>
    </location>
</feature>
<dbReference type="PROSITE" id="PS50950">
    <property type="entry name" value="ZF_THAP"/>
    <property type="match status" value="1"/>
</dbReference>
<dbReference type="AlphaFoldDB" id="A0A1E1XD07"/>
<evidence type="ECO:0000256" key="3">
    <source>
        <dbReference type="ARBA" id="ARBA00022833"/>
    </source>
</evidence>
<protein>
    <recommendedName>
        <fullName evidence="8">THAP-type domain-containing protein</fullName>
    </recommendedName>
</protein>
<feature type="region of interest" description="Disordered" evidence="7">
    <location>
        <begin position="99"/>
        <end position="137"/>
    </location>
</feature>
<evidence type="ECO:0000256" key="7">
    <source>
        <dbReference type="SAM" id="MobiDB-lite"/>
    </source>
</evidence>
<evidence type="ECO:0000256" key="2">
    <source>
        <dbReference type="ARBA" id="ARBA00022771"/>
    </source>
</evidence>
<keyword evidence="6" id="KW-0175">Coiled coil</keyword>
<evidence type="ECO:0000313" key="9">
    <source>
        <dbReference type="EMBL" id="JAT97123.1"/>
    </source>
</evidence>